<proteinExistence type="inferred from homology"/>
<organism evidence="4 5">
    <name type="scientific">Kosmotoga arenicorallina S304</name>
    <dbReference type="NCBI Taxonomy" id="1453497"/>
    <lineage>
        <taxon>Bacteria</taxon>
        <taxon>Thermotogati</taxon>
        <taxon>Thermotogota</taxon>
        <taxon>Thermotogae</taxon>
        <taxon>Kosmotogales</taxon>
        <taxon>Kosmotogaceae</taxon>
        <taxon>Kosmotoga</taxon>
    </lineage>
</organism>
<dbReference type="Pfam" id="PF05683">
    <property type="entry name" value="Fumerase_C"/>
    <property type="match status" value="1"/>
</dbReference>
<evidence type="ECO:0000313" key="4">
    <source>
        <dbReference type="EMBL" id="OAA31649.1"/>
    </source>
</evidence>
<dbReference type="InterPro" id="IPR036660">
    <property type="entry name" value="Fe-S_hydroAse_TtdB_cat_sf"/>
</dbReference>
<dbReference type="SUPFAM" id="SSF117457">
    <property type="entry name" value="FumA C-terminal domain-like"/>
    <property type="match status" value="1"/>
</dbReference>
<dbReference type="PATRIC" id="fig|1453497.3.peg.1223"/>
<accession>A0A182C7M2</accession>
<dbReference type="STRING" id="1453497.AT15_06130"/>
<dbReference type="AlphaFoldDB" id="A0A182C7M2"/>
<reference evidence="4 5" key="1">
    <citation type="submission" date="2014-02" db="EMBL/GenBank/DDBJ databases">
        <title>Kosmotoga genome sequencing.</title>
        <authorList>
            <person name="Pollo S.M."/>
            <person name="Charchuk R."/>
            <person name="Nesbo C.L."/>
        </authorList>
    </citation>
    <scope>NUCLEOTIDE SEQUENCE [LARGE SCALE GENOMIC DNA]</scope>
    <source>
        <strain evidence="4 5">S304</strain>
    </source>
</reference>
<protein>
    <submittedName>
        <fullName evidence="4">Fumarate hydratase</fullName>
    </submittedName>
</protein>
<dbReference type="PANTHER" id="PTHR43351:SF2">
    <property type="entry name" value="L(+)-TARTRATE DEHYDRATASE SUBUNIT BETA-RELATED"/>
    <property type="match status" value="1"/>
</dbReference>
<comment type="similarity">
    <text evidence="1">Belongs to the class-I fumarase family.</text>
</comment>
<dbReference type="RefSeq" id="WP_068346013.1">
    <property type="nucleotide sequence ID" value="NZ_JFHK01000003.1"/>
</dbReference>
<keyword evidence="2" id="KW-0456">Lyase</keyword>
<dbReference type="EMBL" id="JFHK01000003">
    <property type="protein sequence ID" value="OAA31649.1"/>
    <property type="molecule type" value="Genomic_DNA"/>
</dbReference>
<dbReference type="InterPro" id="IPR004647">
    <property type="entry name" value="Fe-S_hydro-lyase_TtdB-typ_cat"/>
</dbReference>
<dbReference type="NCBIfam" id="TIGR00723">
    <property type="entry name" value="ttdB_fumA_fumB"/>
    <property type="match status" value="1"/>
</dbReference>
<name>A0A182C7M2_9BACT</name>
<evidence type="ECO:0000259" key="3">
    <source>
        <dbReference type="Pfam" id="PF05683"/>
    </source>
</evidence>
<keyword evidence="5" id="KW-1185">Reference proteome</keyword>
<gene>
    <name evidence="4" type="ORF">AT15_06130</name>
</gene>
<comment type="caution">
    <text evidence="4">The sequence shown here is derived from an EMBL/GenBank/DDBJ whole genome shotgun (WGS) entry which is preliminary data.</text>
</comment>
<dbReference type="OrthoDB" id="9798978at2"/>
<dbReference type="Proteomes" id="UP000077339">
    <property type="component" value="Unassembled WGS sequence"/>
</dbReference>
<sequence>MKIPEFKVGEMIHFSGEFIVMRDAAQKRLREILETKGEIPLYLKEKIIFYAGPAKKVSGSEIGAIGPTTSIRMDPFLEMLLKLGVRATIGKGRRNDYVRELCQKYSALYFITSSGTAAALSKKVVKADIIAFPELGPEAVYRLEVEKFPLIVAIDSFGNSIYDRG</sequence>
<dbReference type="PANTHER" id="PTHR43351">
    <property type="entry name" value="L(+)-TARTRATE DEHYDRATASE SUBUNIT BETA"/>
    <property type="match status" value="1"/>
</dbReference>
<dbReference type="Gene3D" id="3.20.130.10">
    <property type="entry name" value="Fe-S hydro-lyase, tartrate dehydratase beta-type, catalytic domain"/>
    <property type="match status" value="1"/>
</dbReference>
<dbReference type="GO" id="GO:0016836">
    <property type="term" value="F:hydro-lyase activity"/>
    <property type="evidence" value="ECO:0007669"/>
    <property type="project" value="InterPro"/>
</dbReference>
<evidence type="ECO:0000256" key="2">
    <source>
        <dbReference type="ARBA" id="ARBA00023239"/>
    </source>
</evidence>
<evidence type="ECO:0000313" key="5">
    <source>
        <dbReference type="Proteomes" id="UP000077339"/>
    </source>
</evidence>
<feature type="domain" description="Fe-S hydro-lyase tartrate dehydratase beta-type catalytic" evidence="3">
    <location>
        <begin position="2"/>
        <end position="164"/>
    </location>
</feature>
<evidence type="ECO:0000256" key="1">
    <source>
        <dbReference type="ARBA" id="ARBA00008876"/>
    </source>
</evidence>